<dbReference type="SUPFAM" id="SSF46785">
    <property type="entry name" value="Winged helix' DNA-binding domain"/>
    <property type="match status" value="1"/>
</dbReference>
<dbReference type="PANTHER" id="PTHR42756">
    <property type="entry name" value="TRANSCRIPTIONAL REGULATOR, MARR"/>
    <property type="match status" value="1"/>
</dbReference>
<dbReference type="OrthoDB" id="1707673at2"/>
<dbReference type="PROSITE" id="PS50995">
    <property type="entry name" value="HTH_MARR_2"/>
    <property type="match status" value="1"/>
</dbReference>
<dbReference type="InterPro" id="IPR000835">
    <property type="entry name" value="HTH_MarR-typ"/>
</dbReference>
<keyword evidence="1" id="KW-0805">Transcription regulation</keyword>
<keyword evidence="6" id="KW-1185">Reference proteome</keyword>
<evidence type="ECO:0000256" key="3">
    <source>
        <dbReference type="ARBA" id="ARBA00023163"/>
    </source>
</evidence>
<dbReference type="Gene3D" id="1.10.10.10">
    <property type="entry name" value="Winged helix-like DNA-binding domain superfamily/Winged helix DNA-binding domain"/>
    <property type="match status" value="1"/>
</dbReference>
<dbReference type="SMART" id="SM00347">
    <property type="entry name" value="HTH_MARR"/>
    <property type="match status" value="1"/>
</dbReference>
<keyword evidence="2" id="KW-0238">DNA-binding</keyword>
<protein>
    <submittedName>
        <fullName evidence="5">Transcriptional regulator, MarR family</fullName>
    </submittedName>
</protein>
<dbReference type="GO" id="GO:0003677">
    <property type="term" value="F:DNA binding"/>
    <property type="evidence" value="ECO:0007669"/>
    <property type="project" value="UniProtKB-KW"/>
</dbReference>
<accession>A0A1H3KWK1</accession>
<dbReference type="RefSeq" id="WP_091726327.1">
    <property type="nucleotide sequence ID" value="NZ_FNQE01000002.1"/>
</dbReference>
<dbReference type="Pfam" id="PF01047">
    <property type="entry name" value="MarR"/>
    <property type="match status" value="1"/>
</dbReference>
<name>A0A1H3KWK1_9FIRM</name>
<dbReference type="STRING" id="415015.SAMN05660462_00350"/>
<evidence type="ECO:0000256" key="2">
    <source>
        <dbReference type="ARBA" id="ARBA00023125"/>
    </source>
</evidence>
<dbReference type="Proteomes" id="UP000198625">
    <property type="component" value="Unassembled WGS sequence"/>
</dbReference>
<evidence type="ECO:0000259" key="4">
    <source>
        <dbReference type="PROSITE" id="PS50995"/>
    </source>
</evidence>
<dbReference type="GO" id="GO:0003700">
    <property type="term" value="F:DNA-binding transcription factor activity"/>
    <property type="evidence" value="ECO:0007669"/>
    <property type="project" value="InterPro"/>
</dbReference>
<keyword evidence="3" id="KW-0804">Transcription</keyword>
<reference evidence="5 6" key="1">
    <citation type="submission" date="2016-10" db="EMBL/GenBank/DDBJ databases">
        <authorList>
            <person name="de Groot N.N."/>
        </authorList>
    </citation>
    <scope>NUCLEOTIDE SEQUENCE [LARGE SCALE GENOMIC DNA]</scope>
    <source>
        <strain evidence="5 6">DSM 21650</strain>
    </source>
</reference>
<evidence type="ECO:0000313" key="6">
    <source>
        <dbReference type="Proteomes" id="UP000198625"/>
    </source>
</evidence>
<evidence type="ECO:0000256" key="1">
    <source>
        <dbReference type="ARBA" id="ARBA00023015"/>
    </source>
</evidence>
<dbReference type="AlphaFoldDB" id="A0A1H3KWK1"/>
<gene>
    <name evidence="5" type="ORF">SAMN05660462_00350</name>
</gene>
<dbReference type="InterPro" id="IPR036388">
    <property type="entry name" value="WH-like_DNA-bd_sf"/>
</dbReference>
<organism evidence="5 6">
    <name type="scientific">Proteiniborus ethanoligenes</name>
    <dbReference type="NCBI Taxonomy" id="415015"/>
    <lineage>
        <taxon>Bacteria</taxon>
        <taxon>Bacillati</taxon>
        <taxon>Bacillota</taxon>
        <taxon>Clostridia</taxon>
        <taxon>Eubacteriales</taxon>
        <taxon>Proteiniborus</taxon>
    </lineage>
</organism>
<dbReference type="EMBL" id="FNQE01000002">
    <property type="protein sequence ID" value="SDY56553.1"/>
    <property type="molecule type" value="Genomic_DNA"/>
</dbReference>
<dbReference type="InterPro" id="IPR036390">
    <property type="entry name" value="WH_DNA-bd_sf"/>
</dbReference>
<proteinExistence type="predicted"/>
<sequence length="148" mass="17482">MKDEKLKELYPIFLEFVPLFHQKISSFFSNNDDNKYRCNKNQHKAIMVIGNMDKVTPTMLGKYLNLKKGSLTTLIDSLEKSNLLYRNMDLHDRRKTILKLTEEGKDYFHSKNKELENQLKSIFSVLEEEELNKFIDSFNNIVKTLKSV</sequence>
<evidence type="ECO:0000313" key="5">
    <source>
        <dbReference type="EMBL" id="SDY56553.1"/>
    </source>
</evidence>
<dbReference type="PRINTS" id="PR00598">
    <property type="entry name" value="HTHMARR"/>
</dbReference>
<dbReference type="PANTHER" id="PTHR42756:SF1">
    <property type="entry name" value="TRANSCRIPTIONAL REPRESSOR OF EMRAB OPERON"/>
    <property type="match status" value="1"/>
</dbReference>
<feature type="domain" description="HTH marR-type" evidence="4">
    <location>
        <begin position="2"/>
        <end position="143"/>
    </location>
</feature>